<feature type="region of interest" description="Disordered" evidence="9">
    <location>
        <begin position="338"/>
        <end position="468"/>
    </location>
</feature>
<evidence type="ECO:0000256" key="9">
    <source>
        <dbReference type="SAM" id="MobiDB-lite"/>
    </source>
</evidence>
<dbReference type="InterPro" id="IPR000679">
    <property type="entry name" value="Znf_GATA"/>
</dbReference>
<sequence>MTASVDTLLFHEKEEVLCFHGPLLYEAKVLKAEIWHPGDSETGDTGPHYYVHYKGWKSSYDEWVPNERVLKLSQENRDRQKQLKEQYTPKKKKSSMKPTLTKTPSEEESSTGIKKKPVTTTKAAVSKAITAPSKVLAAESKTASSKPTATSSSKKSTIEPDSHSKTESKRTKKSDSITPASKKGKEKEIADHATTTKNTSKSDGTDAIDKINADNSSVDQETNNGKDSDLKDADKEILEMLEEVPETKSTKKPESGRGRRRKYSETEEVPQQLPTPETEVIGFNEPDIDLRIPGVLKTKLVDDWENVTRLNKIISAPRSITINKILKGWAVYQRAEDSPDNKENLKDLENHNPTGNLIPPENHNSSHEQAVSPAVREDVDGDIEMTEAQPEIQPEAQTEEIKEESNENFDINPSTSSDANNEVTNSTNNVEENQEKSPKEDETANNHQEETIQSATSENNASTNNQPEEEIKDIYFEVVNGLRRYFERAINYNLLYNVEKPYLAELKKNHPNTDLCDIFGAEHLLRLLVKLPFFLAQTDMDQESTQELIFRCGQLMNYMIKNMEEFFPPSPTHYTPQSEPAAKRHMNNNRKITKPSSSWKNQEGLVCANCKTTNTPGWRVGATQDEKLCNANTSNIDLSTCGESCVQNANHKNVGHKEVPEHAYS</sequence>
<evidence type="ECO:0000256" key="5">
    <source>
        <dbReference type="ARBA" id="ARBA00023015"/>
    </source>
</evidence>
<dbReference type="PROSITE" id="PS50114">
    <property type="entry name" value="GATA_ZN_FINGER_2"/>
    <property type="match status" value="1"/>
</dbReference>
<feature type="compositionally biased region" description="Basic and acidic residues" evidence="9">
    <location>
        <begin position="203"/>
        <end position="212"/>
    </location>
</feature>
<dbReference type="GO" id="GO:0043565">
    <property type="term" value="F:sequence-specific DNA binding"/>
    <property type="evidence" value="ECO:0007669"/>
    <property type="project" value="InterPro"/>
</dbReference>
<dbReference type="CDD" id="cd18983">
    <property type="entry name" value="CBD_MSL3_like"/>
    <property type="match status" value="1"/>
</dbReference>
<dbReference type="GO" id="GO:0008270">
    <property type="term" value="F:zinc ion binding"/>
    <property type="evidence" value="ECO:0007669"/>
    <property type="project" value="UniProtKB-KW"/>
</dbReference>
<dbReference type="Pfam" id="PF22732">
    <property type="entry name" value="MSL3_chromo-like"/>
    <property type="match status" value="1"/>
</dbReference>
<keyword evidence="8" id="KW-0862">Zinc</keyword>
<evidence type="ECO:0000256" key="4">
    <source>
        <dbReference type="ARBA" id="ARBA00022853"/>
    </source>
</evidence>
<keyword evidence="6" id="KW-0804">Transcription</keyword>
<dbReference type="GO" id="GO:0000123">
    <property type="term" value="C:histone acetyltransferase complex"/>
    <property type="evidence" value="ECO:0007669"/>
    <property type="project" value="TreeGrafter"/>
</dbReference>
<feature type="compositionally biased region" description="Basic and acidic residues" evidence="9">
    <location>
        <begin position="245"/>
        <end position="257"/>
    </location>
</feature>
<comment type="caution">
    <text evidence="11">The sequence shown here is derived from an EMBL/GenBank/DDBJ whole genome shotgun (WGS) entry which is preliminary data.</text>
</comment>
<evidence type="ECO:0000259" key="10">
    <source>
        <dbReference type="PROSITE" id="PS50114"/>
    </source>
</evidence>
<dbReference type="SMART" id="SM00401">
    <property type="entry name" value="ZnF_GATA"/>
    <property type="match status" value="1"/>
</dbReference>
<keyword evidence="4" id="KW-0156">Chromatin regulator</keyword>
<accession>A0A9N8VYC0</accession>
<evidence type="ECO:0000256" key="3">
    <source>
        <dbReference type="ARBA" id="ARBA00018505"/>
    </source>
</evidence>
<keyword evidence="8" id="KW-0479">Metal-binding</keyword>
<dbReference type="GO" id="GO:0006355">
    <property type="term" value="P:regulation of DNA-templated transcription"/>
    <property type="evidence" value="ECO:0007669"/>
    <property type="project" value="InterPro"/>
</dbReference>
<feature type="compositionally biased region" description="Low complexity" evidence="9">
    <location>
        <begin position="134"/>
        <end position="155"/>
    </location>
</feature>
<dbReference type="Pfam" id="PF05712">
    <property type="entry name" value="MRG"/>
    <property type="match status" value="2"/>
</dbReference>
<keyword evidence="7" id="KW-0539">Nucleus</keyword>
<protein>
    <recommendedName>
        <fullName evidence="3">Chromatin modification-related protein EAF3</fullName>
    </recommendedName>
</protein>
<dbReference type="InterPro" id="IPR026541">
    <property type="entry name" value="MRG_dom"/>
</dbReference>
<dbReference type="SMART" id="SM00298">
    <property type="entry name" value="CHROMO"/>
    <property type="match status" value="1"/>
</dbReference>
<dbReference type="OrthoDB" id="124855at2759"/>
<evidence type="ECO:0000256" key="1">
    <source>
        <dbReference type="ARBA" id="ARBA00004123"/>
    </source>
</evidence>
<dbReference type="InterPro" id="IPR038217">
    <property type="entry name" value="MRG_C_sf"/>
</dbReference>
<dbReference type="SUPFAM" id="SSF54160">
    <property type="entry name" value="Chromo domain-like"/>
    <property type="match status" value="1"/>
</dbReference>
<feature type="region of interest" description="Disordered" evidence="9">
    <location>
        <begin position="134"/>
        <end position="279"/>
    </location>
</feature>
<dbReference type="InterPro" id="IPR016197">
    <property type="entry name" value="Chromo-like_dom_sf"/>
</dbReference>
<dbReference type="Gene3D" id="3.30.50.10">
    <property type="entry name" value="Erythroid Transcription Factor GATA-1, subunit A"/>
    <property type="match status" value="1"/>
</dbReference>
<proteinExistence type="inferred from homology"/>
<feature type="compositionally biased region" description="Basic and acidic residues" evidence="9">
    <location>
        <begin position="338"/>
        <end position="350"/>
    </location>
</feature>
<keyword evidence="5" id="KW-0805">Transcription regulation</keyword>
<organism evidence="11 12">
    <name type="scientific">Ambispora leptoticha</name>
    <dbReference type="NCBI Taxonomy" id="144679"/>
    <lineage>
        <taxon>Eukaryota</taxon>
        <taxon>Fungi</taxon>
        <taxon>Fungi incertae sedis</taxon>
        <taxon>Mucoromycota</taxon>
        <taxon>Glomeromycotina</taxon>
        <taxon>Glomeromycetes</taxon>
        <taxon>Archaeosporales</taxon>
        <taxon>Ambisporaceae</taxon>
        <taxon>Ambispora</taxon>
    </lineage>
</organism>
<dbReference type="InterPro" id="IPR013088">
    <property type="entry name" value="Znf_NHR/GATA"/>
</dbReference>
<feature type="compositionally biased region" description="Basic and acidic residues" evidence="9">
    <location>
        <begin position="433"/>
        <end position="450"/>
    </location>
</feature>
<dbReference type="EMBL" id="CAJVPS010000211">
    <property type="protein sequence ID" value="CAG8465553.1"/>
    <property type="molecule type" value="Genomic_DNA"/>
</dbReference>
<reference evidence="11" key="1">
    <citation type="submission" date="2021-06" db="EMBL/GenBank/DDBJ databases">
        <authorList>
            <person name="Kallberg Y."/>
            <person name="Tangrot J."/>
            <person name="Rosling A."/>
        </authorList>
    </citation>
    <scope>NUCLEOTIDE SEQUENCE</scope>
    <source>
        <strain evidence="11">FL130A</strain>
    </source>
</reference>
<feature type="compositionally biased region" description="Polar residues" evidence="9">
    <location>
        <begin position="193"/>
        <end position="202"/>
    </location>
</feature>
<keyword evidence="8" id="KW-0863">Zinc-finger</keyword>
<feature type="compositionally biased region" description="Basic and acidic residues" evidence="9">
    <location>
        <begin position="156"/>
        <end position="175"/>
    </location>
</feature>
<evidence type="ECO:0000256" key="6">
    <source>
        <dbReference type="ARBA" id="ARBA00023163"/>
    </source>
</evidence>
<evidence type="ECO:0000313" key="12">
    <source>
        <dbReference type="Proteomes" id="UP000789508"/>
    </source>
</evidence>
<dbReference type="InterPro" id="IPR008676">
    <property type="entry name" value="MRG"/>
</dbReference>
<dbReference type="SUPFAM" id="SSF57716">
    <property type="entry name" value="Glucocorticoid receptor-like (DNA-binding domain)"/>
    <property type="match status" value="1"/>
</dbReference>
<dbReference type="PROSITE" id="PS51640">
    <property type="entry name" value="MRG"/>
    <property type="match status" value="1"/>
</dbReference>
<dbReference type="Proteomes" id="UP000789508">
    <property type="component" value="Unassembled WGS sequence"/>
</dbReference>
<evidence type="ECO:0000256" key="2">
    <source>
        <dbReference type="ARBA" id="ARBA00009093"/>
    </source>
</evidence>
<evidence type="ECO:0000256" key="7">
    <source>
        <dbReference type="ARBA" id="ARBA00023242"/>
    </source>
</evidence>
<dbReference type="InterPro" id="IPR000953">
    <property type="entry name" value="Chromo/chromo_shadow_dom"/>
</dbReference>
<evidence type="ECO:0000256" key="8">
    <source>
        <dbReference type="PROSITE-ProRule" id="PRU00094"/>
    </source>
</evidence>
<feature type="compositionally biased region" description="Polar residues" evidence="9">
    <location>
        <begin position="408"/>
        <end position="419"/>
    </location>
</feature>
<dbReference type="GO" id="GO:0005634">
    <property type="term" value="C:nucleus"/>
    <property type="evidence" value="ECO:0007669"/>
    <property type="project" value="UniProtKB-SubCell"/>
</dbReference>
<dbReference type="GO" id="GO:0006325">
    <property type="term" value="P:chromatin organization"/>
    <property type="evidence" value="ECO:0007669"/>
    <property type="project" value="UniProtKB-KW"/>
</dbReference>
<keyword evidence="12" id="KW-1185">Reference proteome</keyword>
<feature type="compositionally biased region" description="Basic and acidic residues" evidence="9">
    <location>
        <begin position="73"/>
        <end position="88"/>
    </location>
</feature>
<dbReference type="InterPro" id="IPR053820">
    <property type="entry name" value="MSL3_chromo-like"/>
</dbReference>
<gene>
    <name evidence="11" type="ORF">ALEPTO_LOCUS1758</name>
</gene>
<feature type="compositionally biased region" description="Basic and acidic residues" evidence="9">
    <location>
        <begin position="224"/>
        <end position="238"/>
    </location>
</feature>
<evidence type="ECO:0000313" key="11">
    <source>
        <dbReference type="EMBL" id="CAG8465553.1"/>
    </source>
</evidence>
<dbReference type="PANTHER" id="PTHR10880">
    <property type="entry name" value="MORTALITY FACTOR 4-LIKE PROTEIN"/>
    <property type="match status" value="1"/>
</dbReference>
<dbReference type="AlphaFoldDB" id="A0A9N8VYC0"/>
<feature type="compositionally biased region" description="Polar residues" evidence="9">
    <location>
        <begin position="213"/>
        <end position="223"/>
    </location>
</feature>
<dbReference type="Gene3D" id="2.30.30.140">
    <property type="match status" value="1"/>
</dbReference>
<comment type="similarity">
    <text evidence="2">Belongs to the MRG family.</text>
</comment>
<feature type="compositionally biased region" description="Low complexity" evidence="9">
    <location>
        <begin position="454"/>
        <end position="465"/>
    </location>
</feature>
<dbReference type="Gene3D" id="1.10.274.30">
    <property type="entry name" value="MRG domain"/>
    <property type="match status" value="2"/>
</dbReference>
<dbReference type="PANTHER" id="PTHR10880:SF15">
    <property type="entry name" value="MSL COMPLEX SUBUNIT 3"/>
    <property type="match status" value="1"/>
</dbReference>
<feature type="compositionally biased region" description="Low complexity" evidence="9">
    <location>
        <begin position="420"/>
        <end position="431"/>
    </location>
</feature>
<comment type="subcellular location">
    <subcellularLocation>
        <location evidence="1">Nucleus</location>
    </subcellularLocation>
</comment>
<feature type="domain" description="GATA-type" evidence="10">
    <location>
        <begin position="601"/>
        <end position="631"/>
    </location>
</feature>
<feature type="region of interest" description="Disordered" evidence="9">
    <location>
        <begin position="73"/>
        <end position="121"/>
    </location>
</feature>
<name>A0A9N8VYC0_9GLOM</name>